<keyword evidence="1" id="KW-0472">Membrane</keyword>
<gene>
    <name evidence="2" type="ORF">DL89DRAFT_28215</name>
</gene>
<comment type="caution">
    <text evidence="2">The sequence shown here is derived from an EMBL/GenBank/DDBJ whole genome shotgun (WGS) entry which is preliminary data.</text>
</comment>
<organism evidence="2 3">
    <name type="scientific">Linderina pennispora</name>
    <dbReference type="NCBI Taxonomy" id="61395"/>
    <lineage>
        <taxon>Eukaryota</taxon>
        <taxon>Fungi</taxon>
        <taxon>Fungi incertae sedis</taxon>
        <taxon>Zoopagomycota</taxon>
        <taxon>Kickxellomycotina</taxon>
        <taxon>Kickxellomycetes</taxon>
        <taxon>Kickxellales</taxon>
        <taxon>Kickxellaceae</taxon>
        <taxon>Linderina</taxon>
    </lineage>
</organism>
<evidence type="ECO:0000256" key="1">
    <source>
        <dbReference type="SAM" id="Phobius"/>
    </source>
</evidence>
<dbReference type="GeneID" id="63806318"/>
<feature type="transmembrane region" description="Helical" evidence="1">
    <location>
        <begin position="90"/>
        <end position="109"/>
    </location>
</feature>
<keyword evidence="1" id="KW-1133">Transmembrane helix</keyword>
<keyword evidence="3" id="KW-1185">Reference proteome</keyword>
<dbReference type="Proteomes" id="UP000193922">
    <property type="component" value="Unassembled WGS sequence"/>
</dbReference>
<dbReference type="RefSeq" id="XP_040742036.1">
    <property type="nucleotide sequence ID" value="XM_040889670.1"/>
</dbReference>
<keyword evidence="1" id="KW-0812">Transmembrane</keyword>
<dbReference type="AlphaFoldDB" id="A0A1Y1W4B1"/>
<accession>A0A1Y1W4B1</accession>
<reference evidence="2 3" key="1">
    <citation type="submission" date="2016-07" db="EMBL/GenBank/DDBJ databases">
        <title>Pervasive Adenine N6-methylation of Active Genes in Fungi.</title>
        <authorList>
            <consortium name="DOE Joint Genome Institute"/>
            <person name="Mondo S.J."/>
            <person name="Dannebaum R.O."/>
            <person name="Kuo R.C."/>
            <person name="Labutti K."/>
            <person name="Haridas S."/>
            <person name="Kuo A."/>
            <person name="Salamov A."/>
            <person name="Ahrendt S.R."/>
            <person name="Lipzen A."/>
            <person name="Sullivan W."/>
            <person name="Andreopoulos W.B."/>
            <person name="Clum A."/>
            <person name="Lindquist E."/>
            <person name="Daum C."/>
            <person name="Ramamoorthy G.K."/>
            <person name="Gryganskyi A."/>
            <person name="Culley D."/>
            <person name="Magnuson J.K."/>
            <person name="James T.Y."/>
            <person name="O'Malley M.A."/>
            <person name="Stajich J.E."/>
            <person name="Spatafora J.W."/>
            <person name="Visel A."/>
            <person name="Grigoriev I.V."/>
        </authorList>
    </citation>
    <scope>NUCLEOTIDE SEQUENCE [LARGE SCALE GENOMIC DNA]</scope>
    <source>
        <strain evidence="2 3">ATCC 12442</strain>
    </source>
</reference>
<sequence length="178" mass="20323">MTPSRRARAAKWLAWASELVLVPISLSSLTLQIIILFHFRSTNWRASFLWSKPAPTYFCRPRLCNSSLLPSSCFALPAATALRPLQKGGIFLSFASTLIPFLFLLRFLYPLFVRVAFQLKEPPTRFLVLLFPLFPFSNPTPPFSLLHPWLSPFSHTFKETFSEPKKKPGSLSCTSRHH</sequence>
<evidence type="ECO:0000313" key="3">
    <source>
        <dbReference type="Proteomes" id="UP000193922"/>
    </source>
</evidence>
<protein>
    <recommendedName>
        <fullName evidence="4">Transmembrane protein</fullName>
    </recommendedName>
</protein>
<dbReference type="EMBL" id="MCFD01000010">
    <property type="protein sequence ID" value="ORX68222.1"/>
    <property type="molecule type" value="Genomic_DNA"/>
</dbReference>
<feature type="transmembrane region" description="Helical" evidence="1">
    <location>
        <begin position="12"/>
        <end position="39"/>
    </location>
</feature>
<evidence type="ECO:0008006" key="4">
    <source>
        <dbReference type="Google" id="ProtNLM"/>
    </source>
</evidence>
<evidence type="ECO:0000313" key="2">
    <source>
        <dbReference type="EMBL" id="ORX68222.1"/>
    </source>
</evidence>
<name>A0A1Y1W4B1_9FUNG</name>
<proteinExistence type="predicted"/>